<dbReference type="OrthoDB" id="941905at2"/>
<protein>
    <submittedName>
        <fullName evidence="1">Uncharacterized protein</fullName>
    </submittedName>
</protein>
<sequence length="204" mass="21524">MVSTPLLAFGITHLTDARYFAAWDARYLCFPLGPAGLSTDYFLAIREWVEGPVCVAELGADAGAEYSAEALSDGGISHVLIDYGSPATGFTAAGITVLTRLPVAGYHSLDDLQERMAETSGALILDFTDGGITYSDLVNGSPFPLSELSALIGDGEVFLHLDLSASQAEATATANYGLALRGSSEEKVGYKSFDDLDEILEALE</sequence>
<reference evidence="1 2" key="1">
    <citation type="submission" date="2017-10" db="EMBL/GenBank/DDBJ databases">
        <title>The draft genome sequence of Lewinella marina KCTC 32374.</title>
        <authorList>
            <person name="Wang K."/>
        </authorList>
    </citation>
    <scope>NUCLEOTIDE SEQUENCE [LARGE SCALE GENOMIC DNA]</scope>
    <source>
        <strain evidence="1 2">MKG-38</strain>
    </source>
</reference>
<evidence type="ECO:0000313" key="1">
    <source>
        <dbReference type="EMBL" id="PHK98443.1"/>
    </source>
</evidence>
<dbReference type="RefSeq" id="WP_099106829.1">
    <property type="nucleotide sequence ID" value="NZ_JAATJF010000004.1"/>
</dbReference>
<dbReference type="AlphaFoldDB" id="A0A2G0CEP0"/>
<dbReference type="Proteomes" id="UP000226437">
    <property type="component" value="Unassembled WGS sequence"/>
</dbReference>
<proteinExistence type="predicted"/>
<gene>
    <name evidence="1" type="ORF">CGL56_12185</name>
</gene>
<comment type="caution">
    <text evidence="1">The sequence shown here is derived from an EMBL/GenBank/DDBJ whole genome shotgun (WGS) entry which is preliminary data.</text>
</comment>
<dbReference type="EMBL" id="PDLO01000004">
    <property type="protein sequence ID" value="PHK98443.1"/>
    <property type="molecule type" value="Genomic_DNA"/>
</dbReference>
<name>A0A2G0CEP0_9BACT</name>
<evidence type="ECO:0000313" key="2">
    <source>
        <dbReference type="Proteomes" id="UP000226437"/>
    </source>
</evidence>
<organism evidence="1 2">
    <name type="scientific">Neolewinella marina</name>
    <dbReference type="NCBI Taxonomy" id="438751"/>
    <lineage>
        <taxon>Bacteria</taxon>
        <taxon>Pseudomonadati</taxon>
        <taxon>Bacteroidota</taxon>
        <taxon>Saprospiria</taxon>
        <taxon>Saprospirales</taxon>
        <taxon>Lewinellaceae</taxon>
        <taxon>Neolewinella</taxon>
    </lineage>
</organism>
<keyword evidence="2" id="KW-1185">Reference proteome</keyword>
<accession>A0A2G0CEP0</accession>